<evidence type="ECO:0000256" key="1">
    <source>
        <dbReference type="SAM" id="Phobius"/>
    </source>
</evidence>
<keyword evidence="1" id="KW-0812">Transmembrane</keyword>
<organism evidence="2 3">
    <name type="scientific">Methanobacterium lacus (strain AL-21)</name>
    <dbReference type="NCBI Taxonomy" id="877455"/>
    <lineage>
        <taxon>Archaea</taxon>
        <taxon>Methanobacteriati</taxon>
        <taxon>Methanobacteriota</taxon>
        <taxon>Methanomada group</taxon>
        <taxon>Methanobacteria</taxon>
        <taxon>Methanobacteriales</taxon>
        <taxon>Methanobacteriaceae</taxon>
        <taxon>Methanobacterium</taxon>
    </lineage>
</organism>
<proteinExistence type="predicted"/>
<dbReference type="Proteomes" id="UP000007490">
    <property type="component" value="Chromosome"/>
</dbReference>
<keyword evidence="3" id="KW-1185">Reference proteome</keyword>
<name>F0T669_METLA</name>
<dbReference type="AlphaFoldDB" id="F0T669"/>
<dbReference type="STRING" id="877455.Metbo_2363"/>
<dbReference type="eggNOG" id="arCOG14019">
    <property type="taxonomic scope" value="Archaea"/>
</dbReference>
<feature type="transmembrane region" description="Helical" evidence="1">
    <location>
        <begin position="132"/>
        <end position="155"/>
    </location>
</feature>
<accession>F0T669</accession>
<gene>
    <name evidence="2" type="ordered locus">Metbo_2363</name>
</gene>
<sequence>MVLKMNLKDLNAKFSGVKRFFSVLGNLITTYMGIILTIGFLVPWLLGAIKIQDYGEITGFIEVFVLVTATLSLLSFTYIMALSEMHEKVKKSMIKAGENFFMSTVQFIVGLFLLFVMDYITHSFINISNLSFTAVNLGSIIIFIIQIFILLELIFAVSKFFQGVIGVYVSFRAEHLKDSIFYILSWRNAGNE</sequence>
<keyword evidence="1" id="KW-1133">Transmembrane helix</keyword>
<reference evidence="2 3" key="2">
    <citation type="journal article" date="2014" name="Int. J. Syst. Evol. Microbiol.">
        <title>Methanobacterium paludis sp. nov. and a novel strain of Methanobacterium lacus isolated from northern peatlands.</title>
        <authorList>
            <person name="Cadillo-Quiroz H."/>
            <person name="Brauer S.L."/>
            <person name="Goodson N."/>
            <person name="Yavitt J.B."/>
            <person name="Zinder S.H."/>
        </authorList>
    </citation>
    <scope>NUCLEOTIDE SEQUENCE [LARGE SCALE GENOMIC DNA]</scope>
    <source>
        <strain evidence="2 3">AL-21</strain>
    </source>
</reference>
<evidence type="ECO:0000313" key="3">
    <source>
        <dbReference type="Proteomes" id="UP000007490"/>
    </source>
</evidence>
<dbReference type="KEGG" id="mel:Metbo_2363"/>
<dbReference type="EMBL" id="CP002551">
    <property type="protein sequence ID" value="ADZ10576.1"/>
    <property type="molecule type" value="Genomic_DNA"/>
</dbReference>
<keyword evidence="1" id="KW-0472">Membrane</keyword>
<feature type="transmembrane region" description="Helical" evidence="1">
    <location>
        <begin position="20"/>
        <end position="45"/>
    </location>
</feature>
<protein>
    <submittedName>
        <fullName evidence="2">Uncharacterized protein</fullName>
    </submittedName>
</protein>
<dbReference type="HOGENOM" id="CLU_1444692_0_0_2"/>
<reference evidence="3" key="1">
    <citation type="submission" date="2011-02" db="EMBL/GenBank/DDBJ databases">
        <title>Complete sequence of Methanobacterium sp. AL-21.</title>
        <authorList>
            <consortium name="US DOE Joint Genome Institute"/>
            <person name="Lucas S."/>
            <person name="Copeland A."/>
            <person name="Lapidus A."/>
            <person name="Cheng J.-F."/>
            <person name="Goodwin L."/>
            <person name="Pitluck S."/>
            <person name="Chertkov O."/>
            <person name="Detter J.C."/>
            <person name="Han C."/>
            <person name="Tapia R."/>
            <person name="Land M."/>
            <person name="Hauser L."/>
            <person name="Kyrpides N."/>
            <person name="Ivanova N."/>
            <person name="Mikhailova N."/>
            <person name="Pagani I."/>
            <person name="Cadillo-Quiroz H."/>
            <person name="Imachi H."/>
            <person name="Zinder S."/>
            <person name="Liu W."/>
            <person name="Woyke T."/>
        </authorList>
    </citation>
    <scope>NUCLEOTIDE SEQUENCE [LARGE SCALE GENOMIC DNA]</scope>
    <source>
        <strain evidence="3">AL-21</strain>
    </source>
</reference>
<feature type="transmembrane region" description="Helical" evidence="1">
    <location>
        <begin position="57"/>
        <end position="79"/>
    </location>
</feature>
<evidence type="ECO:0000313" key="2">
    <source>
        <dbReference type="EMBL" id="ADZ10576.1"/>
    </source>
</evidence>
<feature type="transmembrane region" description="Helical" evidence="1">
    <location>
        <begin position="100"/>
        <end position="120"/>
    </location>
</feature>